<accession>A0A0J8R1N9</accession>
<dbReference type="AlphaFoldDB" id="A0A0J8R1N9"/>
<organism evidence="1 2">
    <name type="scientific">Coccidioides immitis RMSCC 3703</name>
    <dbReference type="NCBI Taxonomy" id="454286"/>
    <lineage>
        <taxon>Eukaryota</taxon>
        <taxon>Fungi</taxon>
        <taxon>Dikarya</taxon>
        <taxon>Ascomycota</taxon>
        <taxon>Pezizomycotina</taxon>
        <taxon>Eurotiomycetes</taxon>
        <taxon>Eurotiomycetidae</taxon>
        <taxon>Onygenales</taxon>
        <taxon>Onygenaceae</taxon>
        <taxon>Coccidioides</taxon>
    </lineage>
</organism>
<evidence type="ECO:0000313" key="2">
    <source>
        <dbReference type="Proteomes" id="UP000054559"/>
    </source>
</evidence>
<evidence type="ECO:0000313" key="1">
    <source>
        <dbReference type="EMBL" id="KMU78255.1"/>
    </source>
</evidence>
<dbReference type="Proteomes" id="UP000054559">
    <property type="component" value="Unassembled WGS sequence"/>
</dbReference>
<gene>
    <name evidence="1" type="ORF">CISG_06408</name>
</gene>
<reference evidence="2" key="1">
    <citation type="journal article" date="2010" name="Genome Res.">
        <title>Population genomic sequencing of Coccidioides fungi reveals recent hybridization and transposon control.</title>
        <authorList>
            <person name="Neafsey D.E."/>
            <person name="Barker B.M."/>
            <person name="Sharpton T.J."/>
            <person name="Stajich J.E."/>
            <person name="Park D.J."/>
            <person name="Whiston E."/>
            <person name="Hung C.-Y."/>
            <person name="McMahan C."/>
            <person name="White J."/>
            <person name="Sykes S."/>
            <person name="Heiman D."/>
            <person name="Young S."/>
            <person name="Zeng Q."/>
            <person name="Abouelleil A."/>
            <person name="Aftuck L."/>
            <person name="Bessette D."/>
            <person name="Brown A."/>
            <person name="FitzGerald M."/>
            <person name="Lui A."/>
            <person name="Macdonald J.P."/>
            <person name="Priest M."/>
            <person name="Orbach M.J."/>
            <person name="Galgiani J.N."/>
            <person name="Kirkland T.N."/>
            <person name="Cole G.T."/>
            <person name="Birren B.W."/>
            <person name="Henn M.R."/>
            <person name="Taylor J.W."/>
            <person name="Rounsley S.D."/>
        </authorList>
    </citation>
    <scope>NUCLEOTIDE SEQUENCE [LARGE SCALE GENOMIC DNA]</scope>
    <source>
        <strain evidence="2">RMSCC 3703</strain>
    </source>
</reference>
<dbReference type="EMBL" id="DS268162">
    <property type="protein sequence ID" value="KMU78255.1"/>
    <property type="molecule type" value="Genomic_DNA"/>
</dbReference>
<protein>
    <submittedName>
        <fullName evidence="1">Uncharacterized protein</fullName>
    </submittedName>
</protein>
<proteinExistence type="predicted"/>
<name>A0A0J8R1N9_COCIT</name>
<sequence>MDLLSQPISLLCQGSSAQALHKNHKGNNGLGTGFPTPSGDQALPHQAGFVKRACIILHQQLVKRYSCHTPWASIASYTAYTSGNSEWAGYPMAGHSFLLPVG</sequence>